<dbReference type="PROSITE" id="PS51471">
    <property type="entry name" value="FE2OG_OXY"/>
    <property type="match status" value="1"/>
</dbReference>
<dbReference type="Pfam" id="PF14226">
    <property type="entry name" value="DIOX_N"/>
    <property type="match status" value="1"/>
</dbReference>
<keyword evidence="1" id="KW-0479">Metal-binding</keyword>
<sequence length="364" mass="40476">MLGIGASVARVGRPWRHHAMARRRVVTTTTIPNRLPLVDMSALMDPSSSKATRQPALDAMRRACHEFGFFTIPASVLPPGLLTKVYTRADEFNALPVPVKQKYHVRNVPNARGWTPLHEEPSYEPGVVSHMEGFDVAGELPPSYLDDDQGLGPNVWPLELPGFRDDVMALYEATSVVSNALFEGFAEMLELPRHTFRDFNTIEAQAFMRLLTYPPQDASSASTLVDAKHVGIAAHTDFECFTIIHQNNVGLQIKGRDGLWMDIPIASDRLFVLVGDVLEMWTNGVLVATPHRVLSAQTKRQSIVRFNGTEGKAWIEPLPPFVSRDSPAKYQRVTQRQHIQNEMHAAEAHLKATQEALVADKASC</sequence>
<gene>
    <name evidence="3" type="ORF">H310_02676</name>
</gene>
<dbReference type="Gene3D" id="2.60.120.330">
    <property type="entry name" value="B-lactam Antibiotic, Isopenicillin N Synthase, Chain"/>
    <property type="match status" value="1"/>
</dbReference>
<organism evidence="3">
    <name type="scientific">Aphanomyces invadans</name>
    <dbReference type="NCBI Taxonomy" id="157072"/>
    <lineage>
        <taxon>Eukaryota</taxon>
        <taxon>Sar</taxon>
        <taxon>Stramenopiles</taxon>
        <taxon>Oomycota</taxon>
        <taxon>Saprolegniomycetes</taxon>
        <taxon>Saprolegniales</taxon>
        <taxon>Verrucalvaceae</taxon>
        <taxon>Aphanomyces</taxon>
    </lineage>
</organism>
<dbReference type="OrthoDB" id="288590at2759"/>
<proteinExistence type="inferred from homology"/>
<dbReference type="InterPro" id="IPR050231">
    <property type="entry name" value="Iron_ascorbate_oxido_reductase"/>
</dbReference>
<evidence type="ECO:0000313" key="3">
    <source>
        <dbReference type="EMBL" id="ETW06410.1"/>
    </source>
</evidence>
<reference evidence="3" key="1">
    <citation type="submission" date="2013-12" db="EMBL/GenBank/DDBJ databases">
        <title>The Genome Sequence of Aphanomyces invadans NJM9701.</title>
        <authorList>
            <consortium name="The Broad Institute Genomics Platform"/>
            <person name="Russ C."/>
            <person name="Tyler B."/>
            <person name="van West P."/>
            <person name="Dieguez-Uribeondo J."/>
            <person name="Young S.K."/>
            <person name="Zeng Q."/>
            <person name="Gargeya S."/>
            <person name="Fitzgerald M."/>
            <person name="Abouelleil A."/>
            <person name="Alvarado L."/>
            <person name="Chapman S.B."/>
            <person name="Gainer-Dewar J."/>
            <person name="Goldberg J."/>
            <person name="Griggs A."/>
            <person name="Gujja S."/>
            <person name="Hansen M."/>
            <person name="Howarth C."/>
            <person name="Imamovic A."/>
            <person name="Ireland A."/>
            <person name="Larimer J."/>
            <person name="McCowan C."/>
            <person name="Murphy C."/>
            <person name="Pearson M."/>
            <person name="Poon T.W."/>
            <person name="Priest M."/>
            <person name="Roberts A."/>
            <person name="Saif S."/>
            <person name="Shea T."/>
            <person name="Sykes S."/>
            <person name="Wortman J."/>
            <person name="Nusbaum C."/>
            <person name="Birren B."/>
        </authorList>
    </citation>
    <scope>NUCLEOTIDE SEQUENCE [LARGE SCALE GENOMIC DNA]</scope>
    <source>
        <strain evidence="3">NJM9701</strain>
    </source>
</reference>
<dbReference type="InterPro" id="IPR027443">
    <property type="entry name" value="IPNS-like_sf"/>
</dbReference>
<dbReference type="Pfam" id="PF03171">
    <property type="entry name" value="2OG-FeII_Oxy"/>
    <property type="match status" value="1"/>
</dbReference>
<dbReference type="GeneID" id="20079726"/>
<dbReference type="STRING" id="157072.A0A024UJU3"/>
<dbReference type="AlphaFoldDB" id="A0A024UJU3"/>
<feature type="domain" description="Fe2OG dioxygenase" evidence="2">
    <location>
        <begin position="198"/>
        <end position="317"/>
    </location>
</feature>
<keyword evidence="1" id="KW-0560">Oxidoreductase</keyword>
<dbReference type="InterPro" id="IPR044861">
    <property type="entry name" value="IPNS-like_FE2OG_OXY"/>
</dbReference>
<dbReference type="PANTHER" id="PTHR47990">
    <property type="entry name" value="2-OXOGLUTARATE (2OG) AND FE(II)-DEPENDENT OXYGENASE SUPERFAMILY PROTEIN-RELATED"/>
    <property type="match status" value="1"/>
</dbReference>
<dbReference type="eggNOG" id="KOG0143">
    <property type="taxonomic scope" value="Eukaryota"/>
</dbReference>
<dbReference type="InterPro" id="IPR005123">
    <property type="entry name" value="Oxoglu/Fe-dep_dioxygenase_dom"/>
</dbReference>
<accession>A0A024UJU3</accession>
<dbReference type="GO" id="GO:0016491">
    <property type="term" value="F:oxidoreductase activity"/>
    <property type="evidence" value="ECO:0007669"/>
    <property type="project" value="UniProtKB-KW"/>
</dbReference>
<dbReference type="SUPFAM" id="SSF51197">
    <property type="entry name" value="Clavaminate synthase-like"/>
    <property type="match status" value="1"/>
</dbReference>
<name>A0A024UJU3_9STRA</name>
<dbReference type="GO" id="GO:0046872">
    <property type="term" value="F:metal ion binding"/>
    <property type="evidence" value="ECO:0007669"/>
    <property type="project" value="UniProtKB-KW"/>
</dbReference>
<keyword evidence="1" id="KW-0408">Iron</keyword>
<dbReference type="InterPro" id="IPR026992">
    <property type="entry name" value="DIOX_N"/>
</dbReference>
<dbReference type="VEuPathDB" id="FungiDB:H310_02676"/>
<dbReference type="EMBL" id="KI913955">
    <property type="protein sequence ID" value="ETW06410.1"/>
    <property type="molecule type" value="Genomic_DNA"/>
</dbReference>
<comment type="similarity">
    <text evidence="1">Belongs to the iron/ascorbate-dependent oxidoreductase family.</text>
</comment>
<evidence type="ECO:0000256" key="1">
    <source>
        <dbReference type="RuleBase" id="RU003682"/>
    </source>
</evidence>
<protein>
    <recommendedName>
        <fullName evidence="2">Fe2OG dioxygenase domain-containing protein</fullName>
    </recommendedName>
</protein>
<evidence type="ECO:0000259" key="2">
    <source>
        <dbReference type="PROSITE" id="PS51471"/>
    </source>
</evidence>
<dbReference type="RefSeq" id="XP_008864485.1">
    <property type="nucleotide sequence ID" value="XM_008866263.1"/>
</dbReference>